<feature type="region of interest" description="Disordered" evidence="2">
    <location>
        <begin position="53"/>
        <end position="96"/>
    </location>
</feature>
<evidence type="ECO:0000256" key="2">
    <source>
        <dbReference type="SAM" id="MobiDB-lite"/>
    </source>
</evidence>
<gene>
    <name evidence="4" type="ORF">CRG98_002991</name>
</gene>
<dbReference type="GO" id="GO:0003676">
    <property type="term" value="F:nucleic acid binding"/>
    <property type="evidence" value="ECO:0007669"/>
    <property type="project" value="InterPro"/>
</dbReference>
<dbReference type="Pfam" id="PF00098">
    <property type="entry name" value="zf-CCHC"/>
    <property type="match status" value="1"/>
</dbReference>
<protein>
    <recommendedName>
        <fullName evidence="3">CCHC-type domain-containing protein</fullName>
    </recommendedName>
</protein>
<dbReference type="SMART" id="SM00343">
    <property type="entry name" value="ZnF_C2HC"/>
    <property type="match status" value="1"/>
</dbReference>
<reference evidence="4 5" key="1">
    <citation type="submission" date="2017-11" db="EMBL/GenBank/DDBJ databases">
        <title>De-novo sequencing of pomegranate (Punica granatum L.) genome.</title>
        <authorList>
            <person name="Akparov Z."/>
            <person name="Amiraslanov A."/>
            <person name="Hajiyeva S."/>
            <person name="Abbasov M."/>
            <person name="Kaur K."/>
            <person name="Hamwieh A."/>
            <person name="Solovyev V."/>
            <person name="Salamov A."/>
            <person name="Braich B."/>
            <person name="Kosarev P."/>
            <person name="Mahmoud A."/>
            <person name="Hajiyev E."/>
            <person name="Babayeva S."/>
            <person name="Izzatullayeva V."/>
            <person name="Mammadov A."/>
            <person name="Mammadov A."/>
            <person name="Sharifova S."/>
            <person name="Ojaghi J."/>
            <person name="Eynullazada K."/>
            <person name="Bayramov B."/>
            <person name="Abdulazimova A."/>
            <person name="Shahmuradov I."/>
        </authorList>
    </citation>
    <scope>NUCLEOTIDE SEQUENCE [LARGE SCALE GENOMIC DNA]</scope>
    <source>
        <strain evidence="5">cv. AG2017</strain>
        <tissue evidence="4">Leaf</tissue>
    </source>
</reference>
<dbReference type="InterPro" id="IPR001878">
    <property type="entry name" value="Znf_CCHC"/>
</dbReference>
<dbReference type="SUPFAM" id="SSF57756">
    <property type="entry name" value="Retrovirus zinc finger-like domains"/>
    <property type="match status" value="1"/>
</dbReference>
<dbReference type="PROSITE" id="PS50158">
    <property type="entry name" value="ZF_CCHC"/>
    <property type="match status" value="1"/>
</dbReference>
<organism evidence="4 5">
    <name type="scientific">Punica granatum</name>
    <name type="common">Pomegranate</name>
    <dbReference type="NCBI Taxonomy" id="22663"/>
    <lineage>
        <taxon>Eukaryota</taxon>
        <taxon>Viridiplantae</taxon>
        <taxon>Streptophyta</taxon>
        <taxon>Embryophyta</taxon>
        <taxon>Tracheophyta</taxon>
        <taxon>Spermatophyta</taxon>
        <taxon>Magnoliopsida</taxon>
        <taxon>eudicotyledons</taxon>
        <taxon>Gunneridae</taxon>
        <taxon>Pentapetalae</taxon>
        <taxon>rosids</taxon>
        <taxon>malvids</taxon>
        <taxon>Myrtales</taxon>
        <taxon>Lythraceae</taxon>
        <taxon>Punica</taxon>
    </lineage>
</organism>
<evidence type="ECO:0000259" key="3">
    <source>
        <dbReference type="PROSITE" id="PS50158"/>
    </source>
</evidence>
<feature type="domain" description="CCHC-type" evidence="3">
    <location>
        <begin position="257"/>
        <end position="273"/>
    </location>
</feature>
<proteinExistence type="predicted"/>
<keyword evidence="1" id="KW-0479">Metal-binding</keyword>
<dbReference type="Gene3D" id="4.10.60.10">
    <property type="entry name" value="Zinc finger, CCHC-type"/>
    <property type="match status" value="1"/>
</dbReference>
<dbReference type="GO" id="GO:0008270">
    <property type="term" value="F:zinc ion binding"/>
    <property type="evidence" value="ECO:0007669"/>
    <property type="project" value="UniProtKB-KW"/>
</dbReference>
<keyword evidence="5" id="KW-1185">Reference proteome</keyword>
<dbReference type="EMBL" id="PGOL01000111">
    <property type="protein sequence ID" value="PKI76682.1"/>
    <property type="molecule type" value="Genomic_DNA"/>
</dbReference>
<dbReference type="STRING" id="22663.A0A2I0L7K9"/>
<name>A0A2I0L7K9_PUNGR</name>
<dbReference type="InterPro" id="IPR036875">
    <property type="entry name" value="Znf_CCHC_sf"/>
</dbReference>
<sequence length="288" mass="32247">MPPRRAVNQHRVAEEDELDRRIEQIMDTRLGVALEHRLDVVVNGLAERMRVPMEARQEVDPRRGRVANPTADLEDGKYDSFSNDDETKSAGGNRKRGWLQTAEPYQRPWETGLRTDIPEFQRGLQPEEFLDWLATVEEVLEFKGGSRSADDYTNEFYQLVARNELQETEDQLVARYIGRLRVQLQDTINLFDPVSMSSVHQRALIVERQQKQAGSEVTSGGVAVAGTGGVVRAGGGSVVPGCPTRPANIGPSSSGAKCFKCGEPGHRQSECRKGEKMRCLLKRIRLMT</sequence>
<keyword evidence="1" id="KW-0862">Zinc</keyword>
<evidence type="ECO:0000313" key="5">
    <source>
        <dbReference type="Proteomes" id="UP000233551"/>
    </source>
</evidence>
<evidence type="ECO:0000256" key="1">
    <source>
        <dbReference type="PROSITE-ProRule" id="PRU00047"/>
    </source>
</evidence>
<dbReference type="Proteomes" id="UP000233551">
    <property type="component" value="Unassembled WGS sequence"/>
</dbReference>
<feature type="compositionally biased region" description="Basic and acidic residues" evidence="2">
    <location>
        <begin position="53"/>
        <end position="63"/>
    </location>
</feature>
<comment type="caution">
    <text evidence="4">The sequence shown here is derived from an EMBL/GenBank/DDBJ whole genome shotgun (WGS) entry which is preliminary data.</text>
</comment>
<dbReference type="AlphaFoldDB" id="A0A2I0L7K9"/>
<keyword evidence="1" id="KW-0863">Zinc-finger</keyword>
<accession>A0A2I0L7K9</accession>
<evidence type="ECO:0000313" key="4">
    <source>
        <dbReference type="EMBL" id="PKI76682.1"/>
    </source>
</evidence>